<dbReference type="GO" id="GO:0030674">
    <property type="term" value="F:protein-macromolecule adaptor activity"/>
    <property type="evidence" value="ECO:0007669"/>
    <property type="project" value="TreeGrafter"/>
</dbReference>
<dbReference type="InterPro" id="IPR050357">
    <property type="entry name" value="Arrestin_domain-protein"/>
</dbReference>
<dbReference type="Proteomes" id="UP000799437">
    <property type="component" value="Unassembled WGS sequence"/>
</dbReference>
<evidence type="ECO:0000256" key="1">
    <source>
        <dbReference type="SAM" id="MobiDB-lite"/>
    </source>
</evidence>
<keyword evidence="4" id="KW-1185">Reference proteome</keyword>
<dbReference type="OrthoDB" id="3365616at2759"/>
<reference evidence="3" key="1">
    <citation type="journal article" date="2020" name="Stud. Mycol.">
        <title>101 Dothideomycetes genomes: a test case for predicting lifestyles and emergence of pathogens.</title>
        <authorList>
            <person name="Haridas S."/>
            <person name="Albert R."/>
            <person name="Binder M."/>
            <person name="Bloem J."/>
            <person name="Labutti K."/>
            <person name="Salamov A."/>
            <person name="Andreopoulos B."/>
            <person name="Baker S."/>
            <person name="Barry K."/>
            <person name="Bills G."/>
            <person name="Bluhm B."/>
            <person name="Cannon C."/>
            <person name="Castanera R."/>
            <person name="Culley D."/>
            <person name="Daum C."/>
            <person name="Ezra D."/>
            <person name="Gonzalez J."/>
            <person name="Henrissat B."/>
            <person name="Kuo A."/>
            <person name="Liang C."/>
            <person name="Lipzen A."/>
            <person name="Lutzoni F."/>
            <person name="Magnuson J."/>
            <person name="Mondo S."/>
            <person name="Nolan M."/>
            <person name="Ohm R."/>
            <person name="Pangilinan J."/>
            <person name="Park H.-J."/>
            <person name="Ramirez L."/>
            <person name="Alfaro M."/>
            <person name="Sun H."/>
            <person name="Tritt A."/>
            <person name="Yoshinaga Y."/>
            <person name="Zwiers L.-H."/>
            <person name="Turgeon B."/>
            <person name="Goodwin S."/>
            <person name="Spatafora J."/>
            <person name="Crous P."/>
            <person name="Grigoriev I."/>
        </authorList>
    </citation>
    <scope>NUCLEOTIDE SEQUENCE</scope>
    <source>
        <strain evidence="3">CBS 121739</strain>
    </source>
</reference>
<evidence type="ECO:0000313" key="3">
    <source>
        <dbReference type="EMBL" id="KAF2753180.1"/>
    </source>
</evidence>
<feature type="compositionally biased region" description="Basic and acidic residues" evidence="1">
    <location>
        <begin position="487"/>
        <end position="497"/>
    </location>
</feature>
<sequence>MIVSVYLEKQNPLYTNLDVVKGKVILKVPTSTSVSQVVVKLESECKTRLTAPNLPGRSERQRVVLEVHKLLYKTLTVWPPQHMHGQVTKNSFTLNAGQYDWPFEFKIPLNNQCWQQTGYQPAVTFGGLQMEIAKPPTQHTKQTLPPTLNGFPGEAEIRYFVKVTVARPQFYKENLRAWAHFNFLPIEPPPGCRDGEAYARRQHQFLPETGPERKKSIFGALSKSSSSGPGSPPVGSLGPPPRFAVDVRLPNPATLTCNDELPLRILLKQLSERTANVYLQMLQIELIGYTKVRAHEFSRTESNSWIVVSLSNMAIPIGSPSDAVDTETAINPEYWMGNPLPNTVAPSFETCSISRHYELEVRVGLGYGTYQHGKDQLVVLPLRLPVRVLSGIKPPGELLKAMEADTVPGTGLKPPLVVTPGPSAPGPSHLNTPVSPSGPPPPQGQVYQQPSAEYEDAPPSYEDAVGQNLPPIDGPRRAYAPPPFPEGEPRFEGDRKS</sequence>
<dbReference type="InterPro" id="IPR011021">
    <property type="entry name" value="Arrestin-like_N"/>
</dbReference>
<dbReference type="EMBL" id="ML996586">
    <property type="protein sequence ID" value="KAF2753180.1"/>
    <property type="molecule type" value="Genomic_DNA"/>
</dbReference>
<dbReference type="CDD" id="cd22952">
    <property type="entry name" value="ART10-like"/>
    <property type="match status" value="1"/>
</dbReference>
<protein>
    <recommendedName>
        <fullName evidence="2">Arrestin-like N-terminal domain-containing protein</fullName>
    </recommendedName>
</protein>
<feature type="region of interest" description="Disordered" evidence="1">
    <location>
        <begin position="220"/>
        <end position="239"/>
    </location>
</feature>
<dbReference type="GO" id="GO:0031625">
    <property type="term" value="F:ubiquitin protein ligase binding"/>
    <property type="evidence" value="ECO:0007669"/>
    <property type="project" value="TreeGrafter"/>
</dbReference>
<name>A0A6A6VU87_9PEZI</name>
<organism evidence="3 4">
    <name type="scientific">Pseudovirgaria hyperparasitica</name>
    <dbReference type="NCBI Taxonomy" id="470096"/>
    <lineage>
        <taxon>Eukaryota</taxon>
        <taxon>Fungi</taxon>
        <taxon>Dikarya</taxon>
        <taxon>Ascomycota</taxon>
        <taxon>Pezizomycotina</taxon>
        <taxon>Dothideomycetes</taxon>
        <taxon>Dothideomycetes incertae sedis</taxon>
        <taxon>Acrospermales</taxon>
        <taxon>Acrospermaceae</taxon>
        <taxon>Pseudovirgaria</taxon>
    </lineage>
</organism>
<feature type="region of interest" description="Disordered" evidence="1">
    <location>
        <begin position="410"/>
        <end position="497"/>
    </location>
</feature>
<evidence type="ECO:0000313" key="4">
    <source>
        <dbReference type="Proteomes" id="UP000799437"/>
    </source>
</evidence>
<dbReference type="SUPFAM" id="SSF81296">
    <property type="entry name" value="E set domains"/>
    <property type="match status" value="1"/>
</dbReference>
<dbReference type="PANTHER" id="PTHR11188:SF166">
    <property type="entry name" value="ARRESTIN (OR S-ANTIGEN), N-TERMINAL DOMAIN PROTEIN (AFU_ORTHOLOGUE AFUA_7G02050)"/>
    <property type="match status" value="1"/>
</dbReference>
<dbReference type="Gene3D" id="2.60.40.640">
    <property type="match status" value="1"/>
</dbReference>
<accession>A0A6A6VU87</accession>
<dbReference type="GO" id="GO:0070086">
    <property type="term" value="P:ubiquitin-dependent endocytosis"/>
    <property type="evidence" value="ECO:0007669"/>
    <property type="project" value="TreeGrafter"/>
</dbReference>
<dbReference type="PANTHER" id="PTHR11188">
    <property type="entry name" value="ARRESTIN DOMAIN CONTAINING PROTEIN"/>
    <property type="match status" value="1"/>
</dbReference>
<dbReference type="Pfam" id="PF00339">
    <property type="entry name" value="Arrestin_N"/>
    <property type="match status" value="1"/>
</dbReference>
<feature type="compositionally biased region" description="Low complexity" evidence="1">
    <location>
        <begin position="224"/>
        <end position="237"/>
    </location>
</feature>
<dbReference type="AlphaFoldDB" id="A0A6A6VU87"/>
<dbReference type="GO" id="GO:0005829">
    <property type="term" value="C:cytosol"/>
    <property type="evidence" value="ECO:0007669"/>
    <property type="project" value="TreeGrafter"/>
</dbReference>
<dbReference type="InterPro" id="IPR014752">
    <property type="entry name" value="Arrestin-like_C"/>
</dbReference>
<evidence type="ECO:0000259" key="2">
    <source>
        <dbReference type="Pfam" id="PF00339"/>
    </source>
</evidence>
<proteinExistence type="predicted"/>
<dbReference type="RefSeq" id="XP_033595631.1">
    <property type="nucleotide sequence ID" value="XM_033748799.1"/>
</dbReference>
<dbReference type="GeneID" id="54489853"/>
<gene>
    <name evidence="3" type="ORF">EJ05DRAFT_523333</name>
</gene>
<dbReference type="InterPro" id="IPR014756">
    <property type="entry name" value="Ig_E-set"/>
</dbReference>
<dbReference type="GO" id="GO:0005886">
    <property type="term" value="C:plasma membrane"/>
    <property type="evidence" value="ECO:0007669"/>
    <property type="project" value="TreeGrafter"/>
</dbReference>
<feature type="domain" description="Arrestin-like N-terminal" evidence="2">
    <location>
        <begin position="4"/>
        <end position="111"/>
    </location>
</feature>